<dbReference type="Proteomes" id="UP000199421">
    <property type="component" value="Unassembled WGS sequence"/>
</dbReference>
<dbReference type="GO" id="GO:0015288">
    <property type="term" value="F:porin activity"/>
    <property type="evidence" value="ECO:0007669"/>
    <property type="project" value="TreeGrafter"/>
</dbReference>
<proteinExistence type="predicted"/>
<dbReference type="PANTHER" id="PTHR30026">
    <property type="entry name" value="OUTER MEMBRANE PROTEIN TOLC"/>
    <property type="match status" value="1"/>
</dbReference>
<evidence type="ECO:0000256" key="2">
    <source>
        <dbReference type="ARBA" id="ARBA00022452"/>
    </source>
</evidence>
<dbReference type="GO" id="GO:1990281">
    <property type="term" value="C:efflux pump complex"/>
    <property type="evidence" value="ECO:0007669"/>
    <property type="project" value="TreeGrafter"/>
</dbReference>
<dbReference type="STRING" id="407022.SAMN05661044_03850"/>
<gene>
    <name evidence="7" type="ORF">SAMN05661044_03850</name>
</gene>
<accession>A0A1H7UEL5</accession>
<dbReference type="PANTHER" id="PTHR30026:SF20">
    <property type="entry name" value="OUTER MEMBRANE PROTEIN TOLC"/>
    <property type="match status" value="1"/>
</dbReference>
<evidence type="ECO:0000256" key="6">
    <source>
        <dbReference type="SAM" id="SignalP"/>
    </source>
</evidence>
<dbReference type="GO" id="GO:0015562">
    <property type="term" value="F:efflux transmembrane transporter activity"/>
    <property type="evidence" value="ECO:0007669"/>
    <property type="project" value="InterPro"/>
</dbReference>
<evidence type="ECO:0000313" key="7">
    <source>
        <dbReference type="EMBL" id="SEL95236.1"/>
    </source>
</evidence>
<evidence type="ECO:0000256" key="1">
    <source>
        <dbReference type="ARBA" id="ARBA00004442"/>
    </source>
</evidence>
<organism evidence="7 8">
    <name type="scientific">Olivibacter domesticus</name>
    <name type="common">Pseudosphingobacterium domesticum</name>
    <dbReference type="NCBI Taxonomy" id="407022"/>
    <lineage>
        <taxon>Bacteria</taxon>
        <taxon>Pseudomonadati</taxon>
        <taxon>Bacteroidota</taxon>
        <taxon>Sphingobacteriia</taxon>
        <taxon>Sphingobacteriales</taxon>
        <taxon>Sphingobacteriaceae</taxon>
        <taxon>Olivibacter</taxon>
    </lineage>
</organism>
<comment type="subcellular location">
    <subcellularLocation>
        <location evidence="1">Cell outer membrane</location>
    </subcellularLocation>
</comment>
<dbReference type="OrthoDB" id="581172at2"/>
<keyword evidence="6" id="KW-0732">Signal</keyword>
<keyword evidence="8" id="KW-1185">Reference proteome</keyword>
<keyword evidence="5" id="KW-0998">Cell outer membrane</keyword>
<feature type="signal peptide" evidence="6">
    <location>
        <begin position="1"/>
        <end position="21"/>
    </location>
</feature>
<dbReference type="InterPro" id="IPR051906">
    <property type="entry name" value="TolC-like"/>
</dbReference>
<evidence type="ECO:0000256" key="4">
    <source>
        <dbReference type="ARBA" id="ARBA00023136"/>
    </source>
</evidence>
<dbReference type="EMBL" id="FOAF01000005">
    <property type="protein sequence ID" value="SEL95236.1"/>
    <property type="molecule type" value="Genomic_DNA"/>
</dbReference>
<keyword evidence="4" id="KW-0472">Membrane</keyword>
<evidence type="ECO:0000256" key="3">
    <source>
        <dbReference type="ARBA" id="ARBA00022692"/>
    </source>
</evidence>
<dbReference type="SUPFAM" id="SSF56954">
    <property type="entry name" value="Outer membrane efflux proteins (OEP)"/>
    <property type="match status" value="1"/>
</dbReference>
<dbReference type="RefSeq" id="WP_093327514.1">
    <property type="nucleotide sequence ID" value="NZ_FOAF01000005.1"/>
</dbReference>
<reference evidence="8" key="1">
    <citation type="submission" date="2016-10" db="EMBL/GenBank/DDBJ databases">
        <authorList>
            <person name="Varghese N."/>
            <person name="Submissions S."/>
        </authorList>
    </citation>
    <scope>NUCLEOTIDE SEQUENCE [LARGE SCALE GENOMIC DNA]</scope>
    <source>
        <strain evidence="8">DSM 18733</strain>
    </source>
</reference>
<dbReference type="GO" id="GO:0009279">
    <property type="term" value="C:cell outer membrane"/>
    <property type="evidence" value="ECO:0007669"/>
    <property type="project" value="UniProtKB-SubCell"/>
</dbReference>
<keyword evidence="2" id="KW-1134">Transmembrane beta strand</keyword>
<protein>
    <submittedName>
        <fullName evidence="7">Outer membrane protein TolC</fullName>
    </submittedName>
</protein>
<evidence type="ECO:0000256" key="5">
    <source>
        <dbReference type="ARBA" id="ARBA00023237"/>
    </source>
</evidence>
<feature type="chain" id="PRO_5011777516" evidence="6">
    <location>
        <begin position="22"/>
        <end position="476"/>
    </location>
</feature>
<dbReference type="AlphaFoldDB" id="A0A1H7UEL5"/>
<sequence>MTTQRLFSLLLLLWVMPFSWAQEKDNSIQQREFTLNDLEELLMANHPVVKQAQIVSASAKAAIAQARGKFDPVLKAAFNNKYFGNSNYYNHWNSELKVPLWLAGADLKVAYDRNTGMYTNPETTTSTAGLSGVGLSIPLGQGLIIDQRRSTLQQAKAMLAYAEAEQVKQINGIWFEAVRNYWDWYLSFRQYEMLKEGVMLAETRFKAISTQTVLGDAPSIDSVEAAITVQERKMELAKYTVALKNSRVLLSNHLWSDNEQPLELPDHAVPYLADSARFSPDLIDIGGLLTQAQEGHPELLKLESKGQQLRIEERYRKELLKPKLNVSGTLLTTRRNFNEFIPSHYDFNWSNYKMGLEFAFPLFLRTERAKLKEIRLKQENLRYDQLVTDRHIINDITIKYNDLWAYSNQMKLQVLSINNQEILLAGELQKFDLGESTLFIINSRETKLIDMRIKRENLIANYQKAVAELYYKAGRR</sequence>
<evidence type="ECO:0000313" key="8">
    <source>
        <dbReference type="Proteomes" id="UP000199421"/>
    </source>
</evidence>
<keyword evidence="3" id="KW-0812">Transmembrane</keyword>
<name>A0A1H7UEL5_OLID1</name>
<dbReference type="Gene3D" id="1.20.1600.10">
    <property type="entry name" value="Outer membrane efflux proteins (OEP)"/>
    <property type="match status" value="1"/>
</dbReference>